<keyword evidence="2" id="KW-0560">Oxidoreductase</keyword>
<dbReference type="Gene3D" id="2.60.120.330">
    <property type="entry name" value="B-lactam Antibiotic, Isopenicillin N Synthase, Chain"/>
    <property type="match status" value="1"/>
</dbReference>
<dbReference type="Pfam" id="PF03171">
    <property type="entry name" value="2OG-FeII_Oxy"/>
    <property type="match status" value="1"/>
</dbReference>
<dbReference type="PANTHER" id="PTHR47990">
    <property type="entry name" value="2-OXOGLUTARATE (2OG) AND FE(II)-DEPENDENT OXYGENASE SUPERFAMILY PROTEIN-RELATED"/>
    <property type="match status" value="1"/>
</dbReference>
<evidence type="ECO:0000256" key="1">
    <source>
        <dbReference type="ARBA" id="ARBA00008056"/>
    </source>
</evidence>
<dbReference type="HOGENOM" id="CLU_010119_6_1_1"/>
<evidence type="ECO:0000259" key="3">
    <source>
        <dbReference type="Pfam" id="PF03171"/>
    </source>
</evidence>
<dbReference type="Pfam" id="PF14226">
    <property type="entry name" value="DIOX_N"/>
    <property type="match status" value="1"/>
</dbReference>
<dbReference type="InParanoid" id="E9EGA4"/>
<feature type="domain" description="Isopenicillin N synthase-like Fe(2+) 2OG dioxygenase" evidence="3">
    <location>
        <begin position="209"/>
        <end position="315"/>
    </location>
</feature>
<dbReference type="STRING" id="655827.E9EGA4"/>
<dbReference type="EMBL" id="GL698592">
    <property type="protein sequence ID" value="EFY85056.1"/>
    <property type="molecule type" value="Genomic_DNA"/>
</dbReference>
<feature type="domain" description="Non-haem dioxygenase N-terminal" evidence="4">
    <location>
        <begin position="15"/>
        <end position="107"/>
    </location>
</feature>
<gene>
    <name evidence="5" type="ORF">MAC_08902</name>
</gene>
<dbReference type="eggNOG" id="KOG0143">
    <property type="taxonomic scope" value="Eukaryota"/>
</dbReference>
<evidence type="ECO:0000256" key="2">
    <source>
        <dbReference type="ARBA" id="ARBA00022964"/>
    </source>
</evidence>
<comment type="similarity">
    <text evidence="1">Belongs to the iron/ascorbate-dependent oxidoreductase family.</text>
</comment>
<evidence type="ECO:0000259" key="4">
    <source>
        <dbReference type="Pfam" id="PF14226"/>
    </source>
</evidence>
<dbReference type="InterPro" id="IPR026992">
    <property type="entry name" value="DIOX_N"/>
</dbReference>
<dbReference type="GO" id="GO:0051213">
    <property type="term" value="F:dioxygenase activity"/>
    <property type="evidence" value="ECO:0007669"/>
    <property type="project" value="UniProtKB-KW"/>
</dbReference>
<name>E9EGA4_METAQ</name>
<dbReference type="AlphaFoldDB" id="E9EGA4"/>
<dbReference type="InterPro" id="IPR027443">
    <property type="entry name" value="IPNS-like_sf"/>
</dbReference>
<organism evidence="6">
    <name type="scientific">Metarhizium acridum (strain CQMa 102)</name>
    <dbReference type="NCBI Taxonomy" id="655827"/>
    <lineage>
        <taxon>Eukaryota</taxon>
        <taxon>Fungi</taxon>
        <taxon>Dikarya</taxon>
        <taxon>Ascomycota</taxon>
        <taxon>Pezizomycotina</taxon>
        <taxon>Sordariomycetes</taxon>
        <taxon>Hypocreomycetidae</taxon>
        <taxon>Hypocreales</taxon>
        <taxon>Clavicipitaceae</taxon>
        <taxon>Metarhizium</taxon>
    </lineage>
</organism>
<dbReference type="InterPro" id="IPR050231">
    <property type="entry name" value="Iron_ascorbate_oxido_reductase"/>
</dbReference>
<proteinExistence type="inferred from homology"/>
<dbReference type="InterPro" id="IPR044861">
    <property type="entry name" value="IPNS-like_FE2OG_OXY"/>
</dbReference>
<sequence>MGDFLPNSRRTVRTLDFADFLHGDSNKQSKFCRELIECLSTVGFVKLVNHGISEKELYEVFEWNKRFFSLPLAAKTKAAHPYGPNPHRGYSYIGQEKLSKVKDYEKGSRNAAEVYDVKVSLLIYLVPLASNVGLTWFLQESFDQGPVHDELYPNRWPDEDDLPNFRAFMEGLYERCHKIHQEILQALALGLGLDPGFFRDICDQNTSEVRLNHYPGCEAAILRKGAKRISEHTDFGTVTLLFQDSVGGLEIEDQDVPGDYFPIPFVNRSEMIVNIGDCLQRWSNDKFRATSHRVVLPPGSGDGWIEDRYSVAYFGKPNRSQVVGALPELLPEGVKSKYSNITAWEYNQEKLTLTY</sequence>
<protein>
    <submittedName>
        <fullName evidence="5">Uncharacterized protein</fullName>
    </submittedName>
</protein>
<evidence type="ECO:0000313" key="6">
    <source>
        <dbReference type="Proteomes" id="UP000002499"/>
    </source>
</evidence>
<evidence type="ECO:0000313" key="5">
    <source>
        <dbReference type="EMBL" id="EFY85056.1"/>
    </source>
</evidence>
<dbReference type="OrthoDB" id="288590at2759"/>
<reference evidence="5 6" key="1">
    <citation type="journal article" date="2011" name="PLoS Genet.">
        <title>Genome sequencing and comparative transcriptomics of the model entomopathogenic fungi Metarhizium anisopliae and M. acridum.</title>
        <authorList>
            <person name="Gao Q."/>
            <person name="Jin K."/>
            <person name="Ying S.H."/>
            <person name="Zhang Y."/>
            <person name="Xiao G."/>
            <person name="Shang Y."/>
            <person name="Duan Z."/>
            <person name="Hu X."/>
            <person name="Xie X.Q."/>
            <person name="Zhou G."/>
            <person name="Peng G."/>
            <person name="Luo Z."/>
            <person name="Huang W."/>
            <person name="Wang B."/>
            <person name="Fang W."/>
            <person name="Wang S."/>
            <person name="Zhong Y."/>
            <person name="Ma L.J."/>
            <person name="St Leger R.J."/>
            <person name="Zhao G.P."/>
            <person name="Pei Y."/>
            <person name="Feng M.G."/>
            <person name="Xia Y."/>
            <person name="Wang C."/>
        </authorList>
    </citation>
    <scope>NUCLEOTIDE SEQUENCE [LARGE SCALE GENOMIC DNA]</scope>
    <source>
        <strain evidence="5 6">CQMa 102</strain>
    </source>
</reference>
<dbReference type="Proteomes" id="UP000002499">
    <property type="component" value="Unassembled WGS sequence"/>
</dbReference>
<dbReference type="OMA" id="FAKITNH"/>
<accession>E9EGA4</accession>
<keyword evidence="2" id="KW-0223">Dioxygenase</keyword>
<dbReference type="SUPFAM" id="SSF51197">
    <property type="entry name" value="Clavaminate synthase-like"/>
    <property type="match status" value="1"/>
</dbReference>
<keyword evidence="6" id="KW-1185">Reference proteome</keyword>